<organism evidence="9">
    <name type="scientific">Pterocladiella media</name>
    <dbReference type="NCBI Taxonomy" id="1911541"/>
    <lineage>
        <taxon>Eukaryota</taxon>
        <taxon>Rhodophyta</taxon>
        <taxon>Florideophyceae</taxon>
        <taxon>Rhodymeniophycidae</taxon>
        <taxon>Gelidiales</taxon>
        <taxon>Pterocladiaceae</taxon>
        <taxon>Pterocladiella</taxon>
    </lineage>
</organism>
<dbReference type="Pfam" id="PF05405">
    <property type="entry name" value="Mt_ATP-synt_B"/>
    <property type="match status" value="1"/>
</dbReference>
<evidence type="ECO:0000256" key="1">
    <source>
        <dbReference type="ARBA" id="ARBA00004325"/>
    </source>
</evidence>
<geneLocation type="mitochondrion" evidence="9"/>
<gene>
    <name evidence="9" type="primary">ymf39</name>
</gene>
<keyword evidence="8" id="KW-1133">Transmembrane helix</keyword>
<evidence type="ECO:0000256" key="2">
    <source>
        <dbReference type="ARBA" id="ARBA00022448"/>
    </source>
</evidence>
<accession>A0A1D8X7W8</accession>
<evidence type="ECO:0000313" key="9">
    <source>
        <dbReference type="EMBL" id="AOX49035.1"/>
    </source>
</evidence>
<dbReference type="InterPro" id="IPR008688">
    <property type="entry name" value="ATP_synth_Bsub_B/MI25"/>
</dbReference>
<dbReference type="GO" id="GO:0015986">
    <property type="term" value="P:proton motive force-driven ATP synthesis"/>
    <property type="evidence" value="ECO:0007669"/>
    <property type="project" value="InterPro"/>
</dbReference>
<dbReference type="GO" id="GO:0031966">
    <property type="term" value="C:mitochondrial membrane"/>
    <property type="evidence" value="ECO:0007669"/>
    <property type="project" value="UniProtKB-SubCell"/>
</dbReference>
<evidence type="ECO:0000256" key="8">
    <source>
        <dbReference type="SAM" id="Phobius"/>
    </source>
</evidence>
<dbReference type="RefSeq" id="YP_009317583.1">
    <property type="nucleotide sequence ID" value="NC_031841.1"/>
</dbReference>
<reference evidence="9" key="1">
    <citation type="journal article" date="2016" name="Sci. Rep.">
        <title>Mitogenomes from type specimens, a genotyping tool for morphologically simple species: ten genomes of agar-producing red algae.</title>
        <authorList>
            <person name="Boo G.H."/>
            <person name="Hughey J.R."/>
            <person name="Miller K.A."/>
            <person name="Boo S.M."/>
        </authorList>
    </citation>
    <scope>NUCLEOTIDE SEQUENCE</scope>
</reference>
<keyword evidence="8" id="KW-0812">Transmembrane</keyword>
<reference evidence="9" key="2">
    <citation type="submission" date="2016-06" db="EMBL/GenBank/DDBJ databases">
        <authorList>
            <person name="Kjaerup R.B."/>
            <person name="Dalgaard T.S."/>
            <person name="Juul-Madsen H.R."/>
        </authorList>
    </citation>
    <scope>NUCLEOTIDE SEQUENCE</scope>
</reference>
<dbReference type="AlphaFoldDB" id="A0A1D8X7W8"/>
<feature type="transmembrane region" description="Helical" evidence="8">
    <location>
        <begin position="26"/>
        <end position="43"/>
    </location>
</feature>
<evidence type="ECO:0000256" key="5">
    <source>
        <dbReference type="ARBA" id="ARBA00023065"/>
    </source>
</evidence>
<comment type="subcellular location">
    <subcellularLocation>
        <location evidence="1">Mitochondrion membrane</location>
    </subcellularLocation>
</comment>
<keyword evidence="4" id="KW-0375">Hydrogen ion transport</keyword>
<protein>
    <submittedName>
        <fullName evidence="9">ATP synthase B chain</fullName>
    </submittedName>
</protein>
<keyword evidence="5" id="KW-0406">Ion transport</keyword>
<evidence type="ECO:0000256" key="6">
    <source>
        <dbReference type="ARBA" id="ARBA00023128"/>
    </source>
</evidence>
<proteinExistence type="predicted"/>
<dbReference type="GeneID" id="30218801"/>
<keyword evidence="6 9" id="KW-0496">Mitochondrion</keyword>
<evidence type="ECO:0000256" key="3">
    <source>
        <dbReference type="ARBA" id="ARBA00022547"/>
    </source>
</evidence>
<name>A0A1D8X7W8_9FLOR</name>
<evidence type="ECO:0000256" key="4">
    <source>
        <dbReference type="ARBA" id="ARBA00022781"/>
    </source>
</evidence>
<keyword evidence="7 8" id="KW-0472">Membrane</keyword>
<dbReference type="GO" id="GO:0015078">
    <property type="term" value="F:proton transmembrane transporter activity"/>
    <property type="evidence" value="ECO:0007669"/>
    <property type="project" value="InterPro"/>
</dbReference>
<evidence type="ECO:0000256" key="7">
    <source>
        <dbReference type="ARBA" id="ARBA00023136"/>
    </source>
</evidence>
<keyword evidence="2" id="KW-0813">Transport</keyword>
<dbReference type="GO" id="GO:0045259">
    <property type="term" value="C:proton-transporting ATP synthase complex"/>
    <property type="evidence" value="ECO:0007669"/>
    <property type="project" value="UniProtKB-KW"/>
</dbReference>
<keyword evidence="3" id="KW-0138">CF(0)</keyword>
<sequence>MLNITIIILVSLILISQNILLLNEETLVLVCFITFIWLSYNKLSQNIKMSLNNQSDNIKNSIENSFDQLIFSLNKELKNQNEFENLMCNFKKVKFHFINLNTITATKFPEFSLNYYQDVYKRKLAFTQKLEKQTSKLLALLIAKKLAKIVALKKFYIQSFQFPILKCTQKISLREFFNFV</sequence>
<dbReference type="EMBL" id="KX427234">
    <property type="protein sequence ID" value="AOX49035.1"/>
    <property type="molecule type" value="Genomic_DNA"/>
</dbReference>